<comment type="caution">
    <text evidence="2">The sequence shown here is derived from an EMBL/GenBank/DDBJ whole genome shotgun (WGS) entry which is preliminary data.</text>
</comment>
<protein>
    <submittedName>
        <fullName evidence="2">Uncharacterized protein</fullName>
    </submittedName>
</protein>
<feature type="region of interest" description="Disordered" evidence="1">
    <location>
        <begin position="1"/>
        <end position="20"/>
    </location>
</feature>
<proteinExistence type="predicted"/>
<evidence type="ECO:0000313" key="2">
    <source>
        <dbReference type="EMBL" id="KAG5542818.1"/>
    </source>
</evidence>
<reference evidence="2 3" key="1">
    <citation type="submission" date="2020-08" db="EMBL/GenBank/DDBJ databases">
        <title>Plant Genome Project.</title>
        <authorList>
            <person name="Zhang R.-G."/>
        </authorList>
    </citation>
    <scope>NUCLEOTIDE SEQUENCE [LARGE SCALE GENOMIC DNA]</scope>
    <source>
        <strain evidence="2">WSP0</strain>
        <tissue evidence="2">Leaf</tissue>
    </source>
</reference>
<evidence type="ECO:0000313" key="3">
    <source>
        <dbReference type="Proteomes" id="UP000823749"/>
    </source>
</evidence>
<sequence length="235" mass="27054">MASVCVFDDDRSGGSVSRRLGLQKRKRQEKLCLNRQKLLCSGSSEEKKGKKKHIKDDAYYRPDIKGEQLDTWAFDVDDDFVPFPLPDNMTGSFNIYPEPNFEKDSRLLERVQLCSSKAIDVYNEKHKAEYHFVKVNKLACKLFEHYITFEAVVERKDAAPVYPQFQAIVFARPRTTKDNMEVLVKYHCRKHICNEGSFHEICCLGEGDIVVIGSLKSVVEDISCKVLWILTDFTS</sequence>
<keyword evidence="3" id="KW-1185">Reference proteome</keyword>
<evidence type="ECO:0000256" key="1">
    <source>
        <dbReference type="SAM" id="MobiDB-lite"/>
    </source>
</evidence>
<name>A0AAV6JRP2_9ERIC</name>
<accession>A0AAV6JRP2</accession>
<organism evidence="2 3">
    <name type="scientific">Rhododendron griersonianum</name>
    <dbReference type="NCBI Taxonomy" id="479676"/>
    <lineage>
        <taxon>Eukaryota</taxon>
        <taxon>Viridiplantae</taxon>
        <taxon>Streptophyta</taxon>
        <taxon>Embryophyta</taxon>
        <taxon>Tracheophyta</taxon>
        <taxon>Spermatophyta</taxon>
        <taxon>Magnoliopsida</taxon>
        <taxon>eudicotyledons</taxon>
        <taxon>Gunneridae</taxon>
        <taxon>Pentapetalae</taxon>
        <taxon>asterids</taxon>
        <taxon>Ericales</taxon>
        <taxon>Ericaceae</taxon>
        <taxon>Ericoideae</taxon>
        <taxon>Rhodoreae</taxon>
        <taxon>Rhododendron</taxon>
    </lineage>
</organism>
<dbReference type="EMBL" id="JACTNZ010000006">
    <property type="protein sequence ID" value="KAG5542818.1"/>
    <property type="molecule type" value="Genomic_DNA"/>
</dbReference>
<dbReference type="AlphaFoldDB" id="A0AAV6JRP2"/>
<dbReference type="Proteomes" id="UP000823749">
    <property type="component" value="Chromosome 6"/>
</dbReference>
<gene>
    <name evidence="2" type="ORF">RHGRI_015800</name>
</gene>